<gene>
    <name evidence="2" type="ORF">IPV69_24910</name>
</gene>
<keyword evidence="1" id="KW-0472">Membrane</keyword>
<reference evidence="2 3" key="1">
    <citation type="submission" date="2020-10" db="EMBL/GenBank/DDBJ databases">
        <title>Wide distribution of Phycisphaera-like planctomycetes from WD2101 soil group in peatlands and genome analysis of the first cultivated representative.</title>
        <authorList>
            <person name="Dedysh S.N."/>
            <person name="Beletsky A.V."/>
            <person name="Ivanova A."/>
            <person name="Kulichevskaya I.S."/>
            <person name="Suzina N.E."/>
            <person name="Philippov D.A."/>
            <person name="Rakitin A.L."/>
            <person name="Mardanov A.V."/>
            <person name="Ravin N.V."/>
        </authorList>
    </citation>
    <scope>NUCLEOTIDE SEQUENCE [LARGE SCALE GENOMIC DNA]</scope>
    <source>
        <strain evidence="2 3">M1803</strain>
    </source>
</reference>
<keyword evidence="3" id="KW-1185">Reference proteome</keyword>
<keyword evidence="1" id="KW-0812">Transmembrane</keyword>
<feature type="transmembrane region" description="Helical" evidence="1">
    <location>
        <begin position="254"/>
        <end position="273"/>
    </location>
</feature>
<protein>
    <recommendedName>
        <fullName evidence="4">DUF155 domain-containing protein</fullName>
    </recommendedName>
</protein>
<evidence type="ECO:0008006" key="4">
    <source>
        <dbReference type="Google" id="ProtNLM"/>
    </source>
</evidence>
<accession>A0A7M2WW12</accession>
<name>A0A7M2WW12_9BACT</name>
<sequence length="277" mass="30736">MPHGLPENAEVLDIAFLADRSAEQIVVLEFPHAIRCRAVRVAPPADGSAGGASPNIDLSVLAIPTSDHQDEVLLRAAGTWVGQGGAVAAEQVQLMTLQGAQILWCGPRVAVMAQPERIQTVRAAMIEAFYYQTELADIERTLGEAWPQLEGDMPLAFEFNNRAISRRNQLLQRFQQVLKIRVRLARLGPLVHSPHVHPATLASQIGERFRERTRMVHRHEALGEQLEVFEKVYESCGQRVSDFMLSRSSTTLEWVIIVLLVVQLVLNGVEYLVGLSP</sequence>
<keyword evidence="1" id="KW-1133">Transmembrane helix</keyword>
<dbReference type="Proteomes" id="UP000593765">
    <property type="component" value="Chromosome"/>
</dbReference>
<dbReference type="RefSeq" id="WP_206292440.1">
    <property type="nucleotide sequence ID" value="NZ_CP063458.1"/>
</dbReference>
<proteinExistence type="predicted"/>
<evidence type="ECO:0000313" key="2">
    <source>
        <dbReference type="EMBL" id="QOV89402.1"/>
    </source>
</evidence>
<dbReference type="AlphaFoldDB" id="A0A7M2WW12"/>
<dbReference type="EMBL" id="CP063458">
    <property type="protein sequence ID" value="QOV89402.1"/>
    <property type="molecule type" value="Genomic_DNA"/>
</dbReference>
<organism evidence="2 3">
    <name type="scientific">Humisphaera borealis</name>
    <dbReference type="NCBI Taxonomy" id="2807512"/>
    <lineage>
        <taxon>Bacteria</taxon>
        <taxon>Pseudomonadati</taxon>
        <taxon>Planctomycetota</taxon>
        <taxon>Phycisphaerae</taxon>
        <taxon>Tepidisphaerales</taxon>
        <taxon>Tepidisphaeraceae</taxon>
        <taxon>Humisphaera</taxon>
    </lineage>
</organism>
<dbReference type="KEGG" id="hbs:IPV69_24910"/>
<evidence type="ECO:0000313" key="3">
    <source>
        <dbReference type="Proteomes" id="UP000593765"/>
    </source>
</evidence>
<evidence type="ECO:0000256" key="1">
    <source>
        <dbReference type="SAM" id="Phobius"/>
    </source>
</evidence>